<dbReference type="AlphaFoldDB" id="A0AAF0ZHL2"/>
<sequence>MSGIELAQEVKYLQLDVKTYMF</sequence>
<dbReference type="EMBL" id="CP133618">
    <property type="protein sequence ID" value="WMV38044.1"/>
    <property type="molecule type" value="Genomic_DNA"/>
</dbReference>
<proteinExistence type="predicted"/>
<organism evidence="1 2">
    <name type="scientific">Solanum verrucosum</name>
    <dbReference type="NCBI Taxonomy" id="315347"/>
    <lineage>
        <taxon>Eukaryota</taxon>
        <taxon>Viridiplantae</taxon>
        <taxon>Streptophyta</taxon>
        <taxon>Embryophyta</taxon>
        <taxon>Tracheophyta</taxon>
        <taxon>Spermatophyta</taxon>
        <taxon>Magnoliopsida</taxon>
        <taxon>eudicotyledons</taxon>
        <taxon>Gunneridae</taxon>
        <taxon>Pentapetalae</taxon>
        <taxon>asterids</taxon>
        <taxon>lamiids</taxon>
        <taxon>Solanales</taxon>
        <taxon>Solanaceae</taxon>
        <taxon>Solanoideae</taxon>
        <taxon>Solaneae</taxon>
        <taxon>Solanum</taxon>
    </lineage>
</organism>
<protein>
    <submittedName>
        <fullName evidence="1">Uncharacterized protein</fullName>
    </submittedName>
</protein>
<dbReference type="Proteomes" id="UP001234989">
    <property type="component" value="Chromosome 7"/>
</dbReference>
<gene>
    <name evidence="1" type="ORF">MTR67_031429</name>
</gene>
<reference evidence="1" key="1">
    <citation type="submission" date="2023-08" db="EMBL/GenBank/DDBJ databases">
        <title>A de novo genome assembly of Solanum verrucosum Schlechtendal, a Mexican diploid species geographically isolated from the other diploid A-genome species in potato relatives.</title>
        <authorList>
            <person name="Hosaka K."/>
        </authorList>
    </citation>
    <scope>NUCLEOTIDE SEQUENCE</scope>
    <source>
        <tissue evidence="1">Young leaves</tissue>
    </source>
</reference>
<evidence type="ECO:0000313" key="2">
    <source>
        <dbReference type="Proteomes" id="UP001234989"/>
    </source>
</evidence>
<keyword evidence="2" id="KW-1185">Reference proteome</keyword>
<evidence type="ECO:0000313" key="1">
    <source>
        <dbReference type="EMBL" id="WMV38044.1"/>
    </source>
</evidence>
<name>A0AAF0ZHL2_SOLVR</name>
<accession>A0AAF0ZHL2</accession>